<evidence type="ECO:0000313" key="10">
    <source>
        <dbReference type="EMBL" id="VIO59598.1"/>
    </source>
</evidence>
<reference evidence="10" key="1">
    <citation type="submission" date="2019-04" db="EMBL/GenBank/DDBJ databases">
        <authorList>
            <person name="Melise S."/>
            <person name="Noan J."/>
            <person name="Okalmin O."/>
        </authorList>
    </citation>
    <scope>NUCLEOTIDE SEQUENCE</scope>
    <source>
        <strain evidence="10">FN9</strain>
    </source>
</reference>
<gene>
    <name evidence="10" type="ORF">FUG_LOCUS355907</name>
</gene>
<dbReference type="Pfam" id="PF13243">
    <property type="entry name" value="SQHop_cyclase_C"/>
    <property type="match status" value="1"/>
</dbReference>
<protein>
    <recommendedName>
        <fullName evidence="11">Terpene cyclase/mutase family member</fullName>
    </recommendedName>
</protein>
<feature type="region of interest" description="Disordered" evidence="7">
    <location>
        <begin position="1"/>
        <end position="47"/>
    </location>
</feature>
<dbReference type="GO" id="GO:0016104">
    <property type="term" value="P:triterpenoid biosynthetic process"/>
    <property type="evidence" value="ECO:0007669"/>
    <property type="project" value="InterPro"/>
</dbReference>
<dbReference type="Gene3D" id="1.50.10.20">
    <property type="match status" value="2"/>
</dbReference>
<keyword evidence="5" id="KW-0443">Lipid metabolism</keyword>
<keyword evidence="2" id="KW-0444">Lipid biosynthesis</keyword>
<evidence type="ECO:0000256" key="3">
    <source>
        <dbReference type="ARBA" id="ARBA00022737"/>
    </source>
</evidence>
<evidence type="ECO:0000256" key="7">
    <source>
        <dbReference type="SAM" id="MobiDB-lite"/>
    </source>
</evidence>
<proteinExistence type="inferred from homology"/>
<comment type="similarity">
    <text evidence="1">Belongs to the terpene cyclase/mutase family.</text>
</comment>
<evidence type="ECO:0008006" key="11">
    <source>
        <dbReference type="Google" id="ProtNLM"/>
    </source>
</evidence>
<evidence type="ECO:0000256" key="6">
    <source>
        <dbReference type="ARBA" id="ARBA00023235"/>
    </source>
</evidence>
<feature type="compositionally biased region" description="Polar residues" evidence="7">
    <location>
        <begin position="962"/>
        <end position="971"/>
    </location>
</feature>
<feature type="region of interest" description="Disordered" evidence="7">
    <location>
        <begin position="782"/>
        <end position="801"/>
    </location>
</feature>
<dbReference type="InterPro" id="IPR008930">
    <property type="entry name" value="Terpenoid_cyclase/PrenylTrfase"/>
</dbReference>
<dbReference type="InterPro" id="IPR032696">
    <property type="entry name" value="SQ_cyclase_C"/>
</dbReference>
<dbReference type="InterPro" id="IPR018333">
    <property type="entry name" value="Squalene_cyclase"/>
</dbReference>
<feature type="domain" description="Squalene cyclase N-terminal" evidence="9">
    <location>
        <begin position="108"/>
        <end position="400"/>
    </location>
</feature>
<dbReference type="PANTHER" id="PTHR11764:SF20">
    <property type="entry name" value="LANOSTEROL SYNTHASE"/>
    <property type="match status" value="1"/>
</dbReference>
<dbReference type="NCBIfam" id="TIGR01787">
    <property type="entry name" value="squalene_cyclas"/>
    <property type="match status" value="1"/>
</dbReference>
<accession>A0A4E9E235</accession>
<evidence type="ECO:0000256" key="2">
    <source>
        <dbReference type="ARBA" id="ARBA00022516"/>
    </source>
</evidence>
<dbReference type="Gene3D" id="6.20.120.20">
    <property type="match status" value="1"/>
</dbReference>
<keyword evidence="3" id="KW-0677">Repeat</keyword>
<dbReference type="SFLD" id="SFLDG01016">
    <property type="entry name" value="Prenyltransferase_Like_2"/>
    <property type="match status" value="1"/>
</dbReference>
<evidence type="ECO:0000256" key="1">
    <source>
        <dbReference type="ARBA" id="ARBA00009755"/>
    </source>
</evidence>
<dbReference type="InterPro" id="IPR032697">
    <property type="entry name" value="SQ_cyclase_N"/>
</dbReference>
<dbReference type="EMBL" id="CAAKMV010000141">
    <property type="protein sequence ID" value="VIO59598.1"/>
    <property type="molecule type" value="Genomic_DNA"/>
</dbReference>
<sequence>MVANSTGRDASALKSRKRAADSESEPLLKQGQPFPKQPRIGSELDKTRWRLKDDDSRHTWHYLEDDDAAKEWPQSYAEKWYLNQSLDLPDLPSPDSPLAAATNGLDFFEKLQLPSGHWGCEYGGPMFLLPSVVITWYVTRTPISPSKATAIYNYISARAHPEDGGWGLHIEGESSVFGTLMNYVALRLVGVEADDPVLVKARGTLHKMGGALYAPHWAKFWMGVLGVMDWDVVNPVPPEIWLLPDWVPFAPWRWWIHIRMVFLPMGWLYSKRWSCEETDVIRSLRKEVFIEDYAKIKWTSHRNDIGVVDNYHPKSWLLNTANWLIVNIWNPYLRPNVLKEKAEAWSSKQVDMEDANTDYACLAPVNATMNTVMCYARDGPDNYGVQRHIERLEEFLWVKDEGMLVNGTNGVQCWDTAFLIQAVFEAGLHKDEKWKPMLMKSLQYLERQQIREDCVDQDVCYRQPRKGGWPFSNKDQGYGVSDCISEAMKAIILLQKVGGLPEVLEERRLFDAVDTLLLYQNSNGGMSSYEKRRGGEWLEMLNAAEVFGRIMIEYDYPECTTACVTALSLFNKYWPDYRTKEVKTLIRTAAEWIKSNQRPDGGWYGSWGICFTYAGMFALESMKHIGQTYATGENSRRGCDFLISKQRADGGWSESYKACETMEYVEHPSGSLVVQTAWALIGLMEADYPHVEPLKRGIQLIMDRQQPNGEWLQEAIEGVFNKSCMISYPNYKFTFTIKALGMFAKRFPEEKLVPSWALQGNGIEKRVIVNLKRDMSLSHIMTRSKTPPKPQMATPDTSKPQMDLTKDQEYEIYVAYKHVFNGSYKCYRKPSYVKGHIDNPRAHPVAAAVLEKYGRGAVIRVVLALLQAKVFKNEKYAKERFSTTESLPSLPPTPELDASEPSEVVQPPLDLEQKDDTSTNIDPPPIVSEGPIEVIEPVKVEQESDVQVSQVADESSAKEETPPNTTSSPVKTTEAKVPTSRPDISDDVRILSPPQSSASSQKKKDTAAASTVSTQAKPPFITQHLVLKRMQTILEHACFDFARENMPDILAILEWDCPEAGELDIWMRHLGGKRFKELEKLAGSKDVKVPLRLLMASMARLRNAAVHRDVVASRELTLLAGHAVQFCSVLQIPGSDALGILQTIRDSLETQLGALSGLKDDIDAELDNSLKDIARRRAELDALEESTIQEAQKEFESQQTITWNEVDRLIPFRHNEFSLLKVPMEPLGGVPPSWYNAHFNRSPLMGIFDEPSRLDKLTRNWVSGKPLRRHRARFPGYAMEALRSRATSFFSLIRRRWKV</sequence>
<dbReference type="GO" id="GO:0006696">
    <property type="term" value="P:ergosterol biosynthetic process"/>
    <property type="evidence" value="ECO:0007669"/>
    <property type="project" value="TreeGrafter"/>
</dbReference>
<feature type="region of interest" description="Disordered" evidence="7">
    <location>
        <begin position="881"/>
        <end position="1014"/>
    </location>
</feature>
<evidence type="ECO:0000259" key="9">
    <source>
        <dbReference type="Pfam" id="PF13249"/>
    </source>
</evidence>
<dbReference type="GO" id="GO:0000250">
    <property type="term" value="F:lanosterol synthase activity"/>
    <property type="evidence" value="ECO:0007669"/>
    <property type="project" value="UniProtKB-ARBA"/>
</dbReference>
<feature type="domain" description="Squalene cyclase C-terminal" evidence="8">
    <location>
        <begin position="413"/>
        <end position="743"/>
    </location>
</feature>
<organism evidence="10">
    <name type="scientific">Gibberella zeae</name>
    <name type="common">Wheat head blight fungus</name>
    <name type="synonym">Fusarium graminearum</name>
    <dbReference type="NCBI Taxonomy" id="5518"/>
    <lineage>
        <taxon>Eukaryota</taxon>
        <taxon>Fungi</taxon>
        <taxon>Dikarya</taxon>
        <taxon>Ascomycota</taxon>
        <taxon>Pezizomycotina</taxon>
        <taxon>Sordariomycetes</taxon>
        <taxon>Hypocreomycetidae</taxon>
        <taxon>Hypocreales</taxon>
        <taxon>Nectriaceae</taxon>
        <taxon>Fusarium</taxon>
    </lineage>
</organism>
<evidence type="ECO:0000256" key="5">
    <source>
        <dbReference type="ARBA" id="ARBA00023098"/>
    </source>
</evidence>
<evidence type="ECO:0000256" key="4">
    <source>
        <dbReference type="ARBA" id="ARBA00022955"/>
    </source>
</evidence>
<dbReference type="PANTHER" id="PTHR11764">
    <property type="entry name" value="TERPENE CYCLASE/MUTASE FAMILY MEMBER"/>
    <property type="match status" value="1"/>
</dbReference>
<keyword evidence="4" id="KW-0752">Steroid biosynthesis</keyword>
<dbReference type="FunFam" id="1.50.10.20:FF:000003">
    <property type="entry name" value="Terpene cyclase/mutase family member"/>
    <property type="match status" value="1"/>
</dbReference>
<dbReference type="GO" id="GO:0005811">
    <property type="term" value="C:lipid droplet"/>
    <property type="evidence" value="ECO:0007669"/>
    <property type="project" value="InterPro"/>
</dbReference>
<dbReference type="Pfam" id="PF13249">
    <property type="entry name" value="SQHop_cyclase_N"/>
    <property type="match status" value="1"/>
</dbReference>
<evidence type="ECO:0000259" key="8">
    <source>
        <dbReference type="Pfam" id="PF13243"/>
    </source>
</evidence>
<dbReference type="SUPFAM" id="SSF48239">
    <property type="entry name" value="Terpenoid cyclases/Protein prenyltransferases"/>
    <property type="match status" value="2"/>
</dbReference>
<keyword evidence="6" id="KW-0413">Isomerase</keyword>
<dbReference type="CDD" id="cd02892">
    <property type="entry name" value="SQCY_1"/>
    <property type="match status" value="1"/>
</dbReference>
<name>A0A4E9E235_GIBZA</name>